<comment type="caution">
    <text evidence="10">Lacks conserved residue(s) required for the propagation of feature annotation.</text>
</comment>
<dbReference type="PANTHER" id="PTHR10574">
    <property type="entry name" value="NETRIN/LAMININ-RELATED"/>
    <property type="match status" value="1"/>
</dbReference>
<dbReference type="SMART" id="SM00180">
    <property type="entry name" value="EGF_Lam"/>
    <property type="match status" value="1"/>
</dbReference>
<keyword evidence="4" id="KW-0732">Signal</keyword>
<dbReference type="PROSITE" id="PS50027">
    <property type="entry name" value="EGF_LAM_2"/>
    <property type="match status" value="1"/>
</dbReference>
<evidence type="ECO:0000256" key="7">
    <source>
        <dbReference type="ARBA" id="ARBA00023157"/>
    </source>
</evidence>
<feature type="disulfide bond" evidence="10">
    <location>
        <begin position="23"/>
        <end position="32"/>
    </location>
</feature>
<feature type="non-terminal residue" evidence="12">
    <location>
        <position position="93"/>
    </location>
</feature>
<dbReference type="InterPro" id="IPR056863">
    <property type="entry name" value="LMN_ATRN_NET-like_EGF"/>
</dbReference>
<dbReference type="Gene3D" id="2.10.25.10">
    <property type="entry name" value="Laminin"/>
    <property type="match status" value="2"/>
</dbReference>
<evidence type="ECO:0000256" key="1">
    <source>
        <dbReference type="ARBA" id="ARBA00004302"/>
    </source>
</evidence>
<dbReference type="STRING" id="45351.A7TCL3"/>
<organism evidence="12 13">
    <name type="scientific">Nematostella vectensis</name>
    <name type="common">Starlet sea anemone</name>
    <dbReference type="NCBI Taxonomy" id="45351"/>
    <lineage>
        <taxon>Eukaryota</taxon>
        <taxon>Metazoa</taxon>
        <taxon>Cnidaria</taxon>
        <taxon>Anthozoa</taxon>
        <taxon>Hexacorallia</taxon>
        <taxon>Actiniaria</taxon>
        <taxon>Edwardsiidae</taxon>
        <taxon>Nematostella</taxon>
    </lineage>
</organism>
<dbReference type="HOGENOM" id="CLU_2161066_0_0_1"/>
<keyword evidence="8" id="KW-0325">Glycoprotein</keyword>
<dbReference type="Pfam" id="PF24973">
    <property type="entry name" value="EGF_LMN_ATRN"/>
    <property type="match status" value="1"/>
</dbReference>
<evidence type="ECO:0000256" key="2">
    <source>
        <dbReference type="ARBA" id="ARBA00022525"/>
    </source>
</evidence>
<evidence type="ECO:0000256" key="3">
    <source>
        <dbReference type="ARBA" id="ARBA00022530"/>
    </source>
</evidence>
<dbReference type="GO" id="GO:0005604">
    <property type="term" value="C:basement membrane"/>
    <property type="evidence" value="ECO:0007669"/>
    <property type="project" value="UniProtKB-SubCell"/>
</dbReference>
<dbReference type="PROSITE" id="PS01248">
    <property type="entry name" value="EGF_LAM_1"/>
    <property type="match status" value="1"/>
</dbReference>
<accession>A7TCL3</accession>
<sequence length="93" mass="9905">CTRCKCNRHSLECDPETGKCINCDHNTAGDRCEKCASGFYGDATQGTPVDCKPCSCPLTIASNQFSPTCRIDSDGAPTCTACRPGYTGRDCGR</sequence>
<keyword evidence="9 10" id="KW-0424">Laminin EGF-like domain</keyword>
<evidence type="ECO:0000259" key="11">
    <source>
        <dbReference type="PROSITE" id="PS50027"/>
    </source>
</evidence>
<dbReference type="SUPFAM" id="SSF57196">
    <property type="entry name" value="EGF/Laminin"/>
    <property type="match status" value="1"/>
</dbReference>
<evidence type="ECO:0000256" key="9">
    <source>
        <dbReference type="ARBA" id="ARBA00023292"/>
    </source>
</evidence>
<dbReference type="EMBL" id="DS476521">
    <property type="protein sequence ID" value="EDO26205.1"/>
    <property type="molecule type" value="Genomic_DNA"/>
</dbReference>
<dbReference type="InterPro" id="IPR050440">
    <property type="entry name" value="Laminin/Netrin_ECM"/>
</dbReference>
<comment type="subcellular location">
    <subcellularLocation>
        <location evidence="1">Secreted</location>
        <location evidence="1">Extracellular space</location>
        <location evidence="1">Extracellular matrix</location>
        <location evidence="1">Basement membrane</location>
    </subcellularLocation>
</comment>
<dbReference type="Proteomes" id="UP000001593">
    <property type="component" value="Unassembled WGS sequence"/>
</dbReference>
<evidence type="ECO:0000256" key="4">
    <source>
        <dbReference type="ARBA" id="ARBA00022729"/>
    </source>
</evidence>
<keyword evidence="13" id="KW-1185">Reference proteome</keyword>
<evidence type="ECO:0000256" key="5">
    <source>
        <dbReference type="ARBA" id="ARBA00022737"/>
    </source>
</evidence>
<evidence type="ECO:0000313" key="12">
    <source>
        <dbReference type="EMBL" id="EDO26205.1"/>
    </source>
</evidence>
<protein>
    <recommendedName>
        <fullName evidence="11">Laminin EGF-like domain-containing protein</fullName>
    </recommendedName>
</protein>
<proteinExistence type="predicted"/>
<evidence type="ECO:0000256" key="8">
    <source>
        <dbReference type="ARBA" id="ARBA00023180"/>
    </source>
</evidence>
<evidence type="ECO:0000256" key="6">
    <source>
        <dbReference type="ARBA" id="ARBA00022869"/>
    </source>
</evidence>
<gene>
    <name evidence="12" type="ORF">NEMVEDRAFT_v1g155008</name>
</gene>
<dbReference type="FunFam" id="2.10.25.10:FF:000106">
    <property type="entry name" value="Heparan sulfate proteoglycan 2"/>
    <property type="match status" value="1"/>
</dbReference>
<evidence type="ECO:0000256" key="10">
    <source>
        <dbReference type="PROSITE-ProRule" id="PRU00460"/>
    </source>
</evidence>
<keyword evidence="7 10" id="KW-1015">Disulfide bond</keyword>
<keyword evidence="3" id="KW-0272">Extracellular matrix</keyword>
<keyword evidence="6" id="KW-0084">Basement membrane</keyword>
<dbReference type="CDD" id="cd00055">
    <property type="entry name" value="EGF_Lam"/>
    <property type="match status" value="1"/>
</dbReference>
<evidence type="ECO:0000313" key="13">
    <source>
        <dbReference type="Proteomes" id="UP000001593"/>
    </source>
</evidence>
<dbReference type="PhylomeDB" id="A7TCL3"/>
<dbReference type="InterPro" id="IPR002049">
    <property type="entry name" value="LE_dom"/>
</dbReference>
<reference evidence="12 13" key="1">
    <citation type="journal article" date="2007" name="Science">
        <title>Sea anemone genome reveals ancestral eumetazoan gene repertoire and genomic organization.</title>
        <authorList>
            <person name="Putnam N.H."/>
            <person name="Srivastava M."/>
            <person name="Hellsten U."/>
            <person name="Dirks B."/>
            <person name="Chapman J."/>
            <person name="Salamov A."/>
            <person name="Terry A."/>
            <person name="Shapiro H."/>
            <person name="Lindquist E."/>
            <person name="Kapitonov V.V."/>
            <person name="Jurka J."/>
            <person name="Genikhovich G."/>
            <person name="Grigoriev I.V."/>
            <person name="Lucas S.M."/>
            <person name="Steele R.E."/>
            <person name="Finnerty J.R."/>
            <person name="Technau U."/>
            <person name="Martindale M.Q."/>
            <person name="Rokhsar D.S."/>
        </authorList>
    </citation>
    <scope>NUCLEOTIDE SEQUENCE [LARGE SCALE GENOMIC DNA]</scope>
    <source>
        <strain evidence="13">CH2 X CH6</strain>
    </source>
</reference>
<dbReference type="Pfam" id="PF00053">
    <property type="entry name" value="EGF_laminin"/>
    <property type="match status" value="1"/>
</dbReference>
<keyword evidence="2" id="KW-0964">Secreted</keyword>
<feature type="domain" description="Laminin EGF-like" evidence="11">
    <location>
        <begin position="4"/>
        <end position="53"/>
    </location>
</feature>
<dbReference type="InParanoid" id="A7TCL3"/>
<dbReference type="eggNOG" id="KOG3509">
    <property type="taxonomic scope" value="Eukaryota"/>
</dbReference>
<name>A7TCL3_NEMVE</name>
<keyword evidence="5" id="KW-0677">Repeat</keyword>
<dbReference type="PANTHER" id="PTHR10574:SF444">
    <property type="entry name" value="BASEMENT MEMBRANE-SPECIFIC HEPARAN SULFATE PROTEOGLYCAN CORE PROTEIN"/>
    <property type="match status" value="1"/>
</dbReference>
<dbReference type="AlphaFoldDB" id="A7TCL3"/>